<dbReference type="PANTHER" id="PTHR30425">
    <property type="entry name" value="PHOSPHATE TRANSPORT SYSTEM PERMEASE PROTEIN PST"/>
    <property type="match status" value="1"/>
</dbReference>
<keyword evidence="6 9" id="KW-0812">Transmembrane</keyword>
<name>A0ABS5VJ48_9MICO</name>
<evidence type="ECO:0000256" key="1">
    <source>
        <dbReference type="ARBA" id="ARBA00004651"/>
    </source>
</evidence>
<evidence type="ECO:0000313" key="13">
    <source>
        <dbReference type="Proteomes" id="UP001519641"/>
    </source>
</evidence>
<comment type="subcellular location">
    <subcellularLocation>
        <location evidence="1 9">Cell membrane</location>
        <topology evidence="1 9">Multi-pass membrane protein</topology>
    </subcellularLocation>
</comment>
<evidence type="ECO:0000313" key="12">
    <source>
        <dbReference type="EMBL" id="MBT1588870.1"/>
    </source>
</evidence>
<keyword evidence="5 10" id="KW-0592">Phosphate transport</keyword>
<organism evidence="12 13">
    <name type="scientific">Curtobacterium aurantiacum</name>
    <dbReference type="NCBI Taxonomy" id="3236919"/>
    <lineage>
        <taxon>Bacteria</taxon>
        <taxon>Bacillati</taxon>
        <taxon>Actinomycetota</taxon>
        <taxon>Actinomycetes</taxon>
        <taxon>Micrococcales</taxon>
        <taxon>Microbacteriaceae</taxon>
        <taxon>Curtobacterium</taxon>
    </lineage>
</organism>
<evidence type="ECO:0000256" key="8">
    <source>
        <dbReference type="ARBA" id="ARBA00023136"/>
    </source>
</evidence>
<evidence type="ECO:0000259" key="11">
    <source>
        <dbReference type="PROSITE" id="PS50928"/>
    </source>
</evidence>
<accession>A0ABS5VJ48</accession>
<comment type="caution">
    <text evidence="12">The sequence shown here is derived from an EMBL/GenBank/DDBJ whole genome shotgun (WGS) entry which is preliminary data.</text>
</comment>
<dbReference type="Gene3D" id="1.10.3720.10">
    <property type="entry name" value="MetI-like"/>
    <property type="match status" value="1"/>
</dbReference>
<proteinExistence type="inferred from homology"/>
<comment type="function">
    <text evidence="10">Part of the binding-protein-dependent transport system for phosphate; probably responsible for the translocation of the substrate across the membrane.</text>
</comment>
<feature type="transmembrane region" description="Helical" evidence="9">
    <location>
        <begin position="294"/>
        <end position="319"/>
    </location>
</feature>
<keyword evidence="7 9" id="KW-1133">Transmembrane helix</keyword>
<feature type="transmembrane region" description="Helical" evidence="9">
    <location>
        <begin position="175"/>
        <end position="195"/>
    </location>
</feature>
<gene>
    <name evidence="12" type="primary">pstC</name>
    <name evidence="12" type="ORF">KK097_13715</name>
</gene>
<dbReference type="InterPro" id="IPR051124">
    <property type="entry name" value="Phosphate_Transport_Permease"/>
</dbReference>
<dbReference type="SUPFAM" id="SSF161098">
    <property type="entry name" value="MetI-like"/>
    <property type="match status" value="1"/>
</dbReference>
<feature type="transmembrane region" description="Helical" evidence="9">
    <location>
        <begin position="72"/>
        <end position="103"/>
    </location>
</feature>
<dbReference type="InterPro" id="IPR000515">
    <property type="entry name" value="MetI-like"/>
</dbReference>
<evidence type="ECO:0000256" key="9">
    <source>
        <dbReference type="RuleBase" id="RU363032"/>
    </source>
</evidence>
<sequence>MPLSTDSPRLLTVVRDPSDVRFRNIARAGGVTVLAIMLLVGLFLAVRAAEALRVAGFGFLTTQAWDPDAHRFGIAAVLVGTVLIAGVAIAFALPLSLGTALYITEYAPLRIRKAFIGLVDLMAAIPSVVYGLWGFFFLQSQITPVSRWISQWFGWIPLFSVSGVDLDDPLASPTAYTASTFIAGIVVGLMITPIVTSIMREVFSQAPLGEREGALALGSTRWGMIRSVVLPFGRGGIIGGTMLGLGRALGETIAVYMIISPVFVIQPHILQAGASSVSSLIALRYGDATPFGMSALMAAGLTLFLMTLCINFAASAVVARSRSGASS</sequence>
<keyword evidence="13" id="KW-1185">Reference proteome</keyword>
<keyword evidence="8 9" id="KW-0472">Membrane</keyword>
<dbReference type="Pfam" id="PF00528">
    <property type="entry name" value="BPD_transp_1"/>
    <property type="match status" value="1"/>
</dbReference>
<keyword evidence="4 10" id="KW-1003">Cell membrane</keyword>
<dbReference type="PANTHER" id="PTHR30425:SF1">
    <property type="entry name" value="PHOSPHATE TRANSPORT SYSTEM PERMEASE PROTEIN PSTC"/>
    <property type="match status" value="1"/>
</dbReference>
<dbReference type="Proteomes" id="UP001519641">
    <property type="component" value="Unassembled WGS sequence"/>
</dbReference>
<evidence type="ECO:0000256" key="6">
    <source>
        <dbReference type="ARBA" id="ARBA00022692"/>
    </source>
</evidence>
<protein>
    <recommendedName>
        <fullName evidence="10">Phosphate transport system permease protein</fullName>
    </recommendedName>
</protein>
<keyword evidence="3 9" id="KW-0813">Transport</keyword>
<dbReference type="InterPro" id="IPR011864">
    <property type="entry name" value="Phosphate_PstC"/>
</dbReference>
<evidence type="ECO:0000256" key="5">
    <source>
        <dbReference type="ARBA" id="ARBA00022592"/>
    </source>
</evidence>
<comment type="similarity">
    <text evidence="2 10">Belongs to the binding-protein-dependent transport system permease family. CysTW subfamily.</text>
</comment>
<feature type="transmembrane region" description="Helical" evidence="9">
    <location>
        <begin position="115"/>
        <end position="138"/>
    </location>
</feature>
<dbReference type="InterPro" id="IPR035906">
    <property type="entry name" value="MetI-like_sf"/>
</dbReference>
<reference evidence="12 13" key="1">
    <citation type="submission" date="2021-05" db="EMBL/GenBank/DDBJ databases">
        <title>Whole genome sequence of Curtobacterium flaccumfaciens pv. flaccumfaciens strain CFBP 8819.</title>
        <authorList>
            <person name="Osdaghi E."/>
            <person name="Taghouti G."/>
            <person name="Portier P."/>
            <person name="Fazliarab A."/>
            <person name="Taghavi S.M."/>
            <person name="Briand M."/>
            <person name="Le-Saux M."/>
            <person name="Jacques M.-A."/>
        </authorList>
    </citation>
    <scope>NUCLEOTIDE SEQUENCE [LARGE SCALE GENOMIC DNA]</scope>
    <source>
        <strain evidence="12 13">CFBP 8819</strain>
    </source>
</reference>
<evidence type="ECO:0000256" key="2">
    <source>
        <dbReference type="ARBA" id="ARBA00007069"/>
    </source>
</evidence>
<evidence type="ECO:0000256" key="7">
    <source>
        <dbReference type="ARBA" id="ARBA00022989"/>
    </source>
</evidence>
<evidence type="ECO:0000256" key="4">
    <source>
        <dbReference type="ARBA" id="ARBA00022475"/>
    </source>
</evidence>
<dbReference type="CDD" id="cd06261">
    <property type="entry name" value="TM_PBP2"/>
    <property type="match status" value="1"/>
</dbReference>
<dbReference type="PROSITE" id="PS50928">
    <property type="entry name" value="ABC_TM1"/>
    <property type="match status" value="1"/>
</dbReference>
<dbReference type="EMBL" id="JAHEWS010000022">
    <property type="protein sequence ID" value="MBT1588870.1"/>
    <property type="molecule type" value="Genomic_DNA"/>
</dbReference>
<dbReference type="NCBIfam" id="TIGR02138">
    <property type="entry name" value="phosphate_pstC"/>
    <property type="match status" value="1"/>
</dbReference>
<evidence type="ECO:0000256" key="3">
    <source>
        <dbReference type="ARBA" id="ARBA00022448"/>
    </source>
</evidence>
<feature type="transmembrane region" description="Helical" evidence="9">
    <location>
        <begin position="253"/>
        <end position="274"/>
    </location>
</feature>
<feature type="transmembrane region" description="Helical" evidence="9">
    <location>
        <begin position="31"/>
        <end position="52"/>
    </location>
</feature>
<evidence type="ECO:0000256" key="10">
    <source>
        <dbReference type="RuleBase" id="RU363054"/>
    </source>
</evidence>
<feature type="domain" description="ABC transmembrane type-1" evidence="11">
    <location>
        <begin position="78"/>
        <end position="314"/>
    </location>
</feature>